<gene>
    <name evidence="6" type="ORF">SAMN05660209_01441</name>
</gene>
<dbReference type="GO" id="GO:0042597">
    <property type="term" value="C:periplasmic space"/>
    <property type="evidence" value="ECO:0007669"/>
    <property type="project" value="UniProtKB-SubCell"/>
</dbReference>
<dbReference type="Pfam" id="PF09084">
    <property type="entry name" value="NMT1"/>
    <property type="match status" value="1"/>
</dbReference>
<accession>A0A1H3F018</accession>
<dbReference type="Proteomes" id="UP000198921">
    <property type="component" value="Unassembled WGS sequence"/>
</dbReference>
<dbReference type="Gene3D" id="3.40.190.10">
    <property type="entry name" value="Periplasmic binding protein-like II"/>
    <property type="match status" value="1"/>
</dbReference>
<evidence type="ECO:0000256" key="2">
    <source>
        <dbReference type="ARBA" id="ARBA00010742"/>
    </source>
</evidence>
<feature type="domain" description="SsuA/THI5-like" evidence="5">
    <location>
        <begin position="123"/>
        <end position="298"/>
    </location>
</feature>
<comment type="subcellular location">
    <subcellularLocation>
        <location evidence="1">Periplasm</location>
    </subcellularLocation>
</comment>
<dbReference type="OrthoDB" id="4676354at2"/>
<feature type="compositionally biased region" description="Basic and acidic residues" evidence="4">
    <location>
        <begin position="1"/>
        <end position="14"/>
    </location>
</feature>
<evidence type="ECO:0000313" key="7">
    <source>
        <dbReference type="Proteomes" id="UP000198921"/>
    </source>
</evidence>
<protein>
    <submittedName>
        <fullName evidence="6">ABC-type nitrate/sulfonate/bicarbonate transport system, substrate-binding protein</fullName>
    </submittedName>
</protein>
<dbReference type="STRING" id="1137993.SAMN05660209_01441"/>
<dbReference type="EMBL" id="FNOT01000003">
    <property type="protein sequence ID" value="SDX84393.1"/>
    <property type="molecule type" value="Genomic_DNA"/>
</dbReference>
<evidence type="ECO:0000313" key="6">
    <source>
        <dbReference type="EMBL" id="SDX84393.1"/>
    </source>
</evidence>
<evidence type="ECO:0000256" key="3">
    <source>
        <dbReference type="ARBA" id="ARBA00022729"/>
    </source>
</evidence>
<organism evidence="6 7">
    <name type="scientific">Geodermatophilus africanus</name>
    <dbReference type="NCBI Taxonomy" id="1137993"/>
    <lineage>
        <taxon>Bacteria</taxon>
        <taxon>Bacillati</taxon>
        <taxon>Actinomycetota</taxon>
        <taxon>Actinomycetes</taxon>
        <taxon>Geodermatophilales</taxon>
        <taxon>Geodermatophilaceae</taxon>
        <taxon>Geodermatophilus</taxon>
    </lineage>
</organism>
<dbReference type="SUPFAM" id="SSF53850">
    <property type="entry name" value="Periplasmic binding protein-like II"/>
    <property type="match status" value="1"/>
</dbReference>
<keyword evidence="7" id="KW-1185">Reference proteome</keyword>
<keyword evidence="3" id="KW-0732">Signal</keyword>
<dbReference type="AlphaFoldDB" id="A0A1H3F018"/>
<dbReference type="PANTHER" id="PTHR30024:SF47">
    <property type="entry name" value="TAURINE-BINDING PERIPLASMIC PROTEIN"/>
    <property type="match status" value="1"/>
</dbReference>
<comment type="similarity">
    <text evidence="2">Belongs to the bacterial solute-binding protein SsuA/TauA family.</text>
</comment>
<evidence type="ECO:0000256" key="4">
    <source>
        <dbReference type="SAM" id="MobiDB-lite"/>
    </source>
</evidence>
<dbReference type="PANTHER" id="PTHR30024">
    <property type="entry name" value="ALIPHATIC SULFONATES-BINDING PROTEIN-RELATED"/>
    <property type="match status" value="1"/>
</dbReference>
<reference evidence="7" key="1">
    <citation type="submission" date="2016-10" db="EMBL/GenBank/DDBJ databases">
        <authorList>
            <person name="Varghese N."/>
            <person name="Submissions S."/>
        </authorList>
    </citation>
    <scope>NUCLEOTIDE SEQUENCE [LARGE SCALE GENOMIC DNA]</scope>
    <source>
        <strain evidence="7">DSM 45422</strain>
    </source>
</reference>
<name>A0A1H3F018_9ACTN</name>
<evidence type="ECO:0000259" key="5">
    <source>
        <dbReference type="Pfam" id="PF09084"/>
    </source>
</evidence>
<feature type="region of interest" description="Disordered" evidence="4">
    <location>
        <begin position="1"/>
        <end position="21"/>
    </location>
</feature>
<proteinExistence type="inferred from homology"/>
<evidence type="ECO:0000256" key="1">
    <source>
        <dbReference type="ARBA" id="ARBA00004418"/>
    </source>
</evidence>
<dbReference type="InterPro" id="IPR015168">
    <property type="entry name" value="SsuA/THI5"/>
</dbReference>
<sequence length="372" mass="40387">MRTHRGVPERRQEPMGHTAGGTWAGRARLVAGVAALAVTATACASGGGSGQAAGEAQDANGVVNMVMAPDAVWKWLEDQGIKQEMEEEAGIQVLTSSSWDEFGVFAGGHADVVSAATYETPDLADAVGEPVSVFGKYNADRSVLGVAPGSPYTDICSLEGKRIATFTAVSITLMWGMYAKEQCDLDLRAGGGDYELVVTDIQNLGDLVARGDADACLCLPDFALPQLVAGTVQALYDGKSAAQIWAESYGSNPSEVTHPETNVFVAREAWVEKNPEEAAFLLALWERGLQEYQQHRDEIIATYPEDFGVTSPEEQAFLIDWLDNRYDWYVDSVYLTDQWVSEEQEVFELMRETGFMEEDAADPVFTVVEPTS</sequence>